<keyword evidence="3" id="KW-1185">Reference proteome</keyword>
<sequence length="100" mass="11951">MRLSLPLLGVPVPKKRVSRFMTRRRHLLQFIDHYRFLFRARREHLDRRRLQEPMYVEDYVSPTFRFPGFWPESFGYQKGRSLSDKMLDPPAPGAGGRKSD</sequence>
<gene>
    <name evidence="2" type="ORF">PCOR1329_LOCUS31210</name>
</gene>
<reference evidence="2" key="1">
    <citation type="submission" date="2023-10" db="EMBL/GenBank/DDBJ databases">
        <authorList>
            <person name="Chen Y."/>
            <person name="Shah S."/>
            <person name="Dougan E. K."/>
            <person name="Thang M."/>
            <person name="Chan C."/>
        </authorList>
    </citation>
    <scope>NUCLEOTIDE SEQUENCE [LARGE SCALE GENOMIC DNA]</scope>
</reference>
<evidence type="ECO:0000256" key="1">
    <source>
        <dbReference type="SAM" id="MobiDB-lite"/>
    </source>
</evidence>
<organism evidence="2 3">
    <name type="scientific">Prorocentrum cordatum</name>
    <dbReference type="NCBI Taxonomy" id="2364126"/>
    <lineage>
        <taxon>Eukaryota</taxon>
        <taxon>Sar</taxon>
        <taxon>Alveolata</taxon>
        <taxon>Dinophyceae</taxon>
        <taxon>Prorocentrales</taxon>
        <taxon>Prorocentraceae</taxon>
        <taxon>Prorocentrum</taxon>
    </lineage>
</organism>
<dbReference type="EMBL" id="CAUYUJ010012225">
    <property type="protein sequence ID" value="CAK0833527.1"/>
    <property type="molecule type" value="Genomic_DNA"/>
</dbReference>
<evidence type="ECO:0000313" key="2">
    <source>
        <dbReference type="EMBL" id="CAK0833527.1"/>
    </source>
</evidence>
<accession>A0ABN9SP69</accession>
<name>A0ABN9SP69_9DINO</name>
<proteinExistence type="predicted"/>
<protein>
    <submittedName>
        <fullName evidence="2">Uncharacterized protein</fullName>
    </submittedName>
</protein>
<evidence type="ECO:0000313" key="3">
    <source>
        <dbReference type="Proteomes" id="UP001189429"/>
    </source>
</evidence>
<comment type="caution">
    <text evidence="2">The sequence shown here is derived from an EMBL/GenBank/DDBJ whole genome shotgun (WGS) entry which is preliminary data.</text>
</comment>
<feature type="region of interest" description="Disordered" evidence="1">
    <location>
        <begin position="79"/>
        <end position="100"/>
    </location>
</feature>
<dbReference type="Proteomes" id="UP001189429">
    <property type="component" value="Unassembled WGS sequence"/>
</dbReference>